<comment type="caution">
    <text evidence="2">The sequence shown here is derived from an EMBL/GenBank/DDBJ whole genome shotgun (WGS) entry which is preliminary data.</text>
</comment>
<evidence type="ECO:0000313" key="3">
    <source>
        <dbReference type="Proteomes" id="UP000216797"/>
    </source>
</evidence>
<dbReference type="AlphaFoldDB" id="A0A267HP88"/>
<reference evidence="2 3" key="1">
    <citation type="submission" date="2015-08" db="EMBL/GenBank/DDBJ databases">
        <title>Enterococcus genome sequence.</title>
        <authorList>
            <person name="Acedo J.Z."/>
            <person name="Vederas J.C."/>
        </authorList>
    </citation>
    <scope>NUCLEOTIDE SEQUENCE [LARGE SCALE GENOMIC DNA]</scope>
    <source>
        <strain evidence="2 3">49</strain>
    </source>
</reference>
<keyword evidence="1" id="KW-0472">Membrane</keyword>
<proteinExistence type="predicted"/>
<accession>A0A267HP88</accession>
<organism evidence="2 3">
    <name type="scientific">Enterococcus canintestini</name>
    <dbReference type="NCBI Taxonomy" id="317010"/>
    <lineage>
        <taxon>Bacteria</taxon>
        <taxon>Bacillati</taxon>
        <taxon>Bacillota</taxon>
        <taxon>Bacilli</taxon>
        <taxon>Lactobacillales</taxon>
        <taxon>Enterococcaceae</taxon>
        <taxon>Enterococcus</taxon>
    </lineage>
</organism>
<protein>
    <submittedName>
        <fullName evidence="2">Uncharacterized protein</fullName>
    </submittedName>
</protein>
<gene>
    <name evidence="2" type="ORF">AKL21_10920</name>
</gene>
<feature type="transmembrane region" description="Helical" evidence="1">
    <location>
        <begin position="6"/>
        <end position="26"/>
    </location>
</feature>
<name>A0A267HP88_9ENTE</name>
<feature type="transmembrane region" description="Helical" evidence="1">
    <location>
        <begin position="38"/>
        <end position="58"/>
    </location>
</feature>
<keyword evidence="3" id="KW-1185">Reference proteome</keyword>
<dbReference type="RefSeq" id="WP_010746372.1">
    <property type="nucleotide sequence ID" value="NZ_JBHLVQ010000005.1"/>
</dbReference>
<dbReference type="EMBL" id="LHUG01000012">
    <property type="protein sequence ID" value="PAB00062.1"/>
    <property type="molecule type" value="Genomic_DNA"/>
</dbReference>
<keyword evidence="1" id="KW-1133">Transmembrane helix</keyword>
<dbReference type="Proteomes" id="UP000216797">
    <property type="component" value="Unassembled WGS sequence"/>
</dbReference>
<keyword evidence="1" id="KW-0812">Transmembrane</keyword>
<sequence length="59" mass="6988">MKNDLLALLFPLFYSTFGAGLLRSFFFGRLRRLVKKGIRLLLSGVILVVGWLLFRYFWF</sequence>
<evidence type="ECO:0000256" key="1">
    <source>
        <dbReference type="SAM" id="Phobius"/>
    </source>
</evidence>
<evidence type="ECO:0000313" key="2">
    <source>
        <dbReference type="EMBL" id="PAB00062.1"/>
    </source>
</evidence>